<dbReference type="InterPro" id="IPR036271">
    <property type="entry name" value="Tet_transcr_reg_TetR-rel_C_sf"/>
</dbReference>
<keyword evidence="1" id="KW-0805">Transcription regulation</keyword>
<reference evidence="6 7" key="1">
    <citation type="submission" date="2024-09" db="EMBL/GenBank/DDBJ databases">
        <authorList>
            <person name="Sun Q."/>
            <person name="Mori K."/>
        </authorList>
    </citation>
    <scope>NUCLEOTIDE SEQUENCE [LARGE SCALE GENOMIC DNA]</scope>
    <source>
        <strain evidence="6 7">JCM 3324</strain>
    </source>
</reference>
<evidence type="ECO:0000256" key="3">
    <source>
        <dbReference type="ARBA" id="ARBA00023163"/>
    </source>
</evidence>
<dbReference type="Proteomes" id="UP001589568">
    <property type="component" value="Unassembled WGS sequence"/>
</dbReference>
<organism evidence="6 7">
    <name type="scientific">Nonomuraea salmonea</name>
    <dbReference type="NCBI Taxonomy" id="46181"/>
    <lineage>
        <taxon>Bacteria</taxon>
        <taxon>Bacillati</taxon>
        <taxon>Actinomycetota</taxon>
        <taxon>Actinomycetes</taxon>
        <taxon>Streptosporangiales</taxon>
        <taxon>Streptosporangiaceae</taxon>
        <taxon>Nonomuraea</taxon>
    </lineage>
</organism>
<evidence type="ECO:0000256" key="2">
    <source>
        <dbReference type="ARBA" id="ARBA00023125"/>
    </source>
</evidence>
<dbReference type="InterPro" id="IPR049445">
    <property type="entry name" value="TetR_SbtR-like_C"/>
</dbReference>
<evidence type="ECO:0000256" key="4">
    <source>
        <dbReference type="PROSITE-ProRule" id="PRU00335"/>
    </source>
</evidence>
<feature type="domain" description="HTH tetR-type" evidence="5">
    <location>
        <begin position="19"/>
        <end position="78"/>
    </location>
</feature>
<dbReference type="PANTHER" id="PTHR30055:SF234">
    <property type="entry name" value="HTH-TYPE TRANSCRIPTIONAL REGULATOR BETI"/>
    <property type="match status" value="1"/>
</dbReference>
<evidence type="ECO:0000313" key="6">
    <source>
        <dbReference type="EMBL" id="MFB9470194.1"/>
    </source>
</evidence>
<keyword evidence="7" id="KW-1185">Reference proteome</keyword>
<dbReference type="InterPro" id="IPR009057">
    <property type="entry name" value="Homeodomain-like_sf"/>
</dbReference>
<evidence type="ECO:0000313" key="7">
    <source>
        <dbReference type="Proteomes" id="UP001589568"/>
    </source>
</evidence>
<dbReference type="InterPro" id="IPR001647">
    <property type="entry name" value="HTH_TetR"/>
</dbReference>
<evidence type="ECO:0000259" key="5">
    <source>
        <dbReference type="PROSITE" id="PS50977"/>
    </source>
</evidence>
<sequence length="216" mass="23508">MPGHPSQIAERAQLRTDAEHNRERILDAAREAFSTRGLDVPMAAIARRAGVGVATLYRRFPSRESLITEVFSDQLASCATAVEEALADPDPWHAFQSAVEKVCAMQVADHGFTGAFLTAFPQAVDFERARRRAEQGFDEIIRRAKAAGRLRADFVFADFLLLLQANCAVTDGAGDRAQAASRRLVAYLLQAFRAENAAPLPPAPPLALDHVIPSLS</sequence>
<dbReference type="PROSITE" id="PS50977">
    <property type="entry name" value="HTH_TETR_2"/>
    <property type="match status" value="1"/>
</dbReference>
<proteinExistence type="predicted"/>
<dbReference type="EMBL" id="JBHMCF010000011">
    <property type="protein sequence ID" value="MFB9470194.1"/>
    <property type="molecule type" value="Genomic_DNA"/>
</dbReference>
<dbReference type="RefSeq" id="WP_345402947.1">
    <property type="nucleotide sequence ID" value="NZ_BAAAXS010000001.1"/>
</dbReference>
<dbReference type="Pfam" id="PF21597">
    <property type="entry name" value="TetR_C_43"/>
    <property type="match status" value="1"/>
</dbReference>
<keyword evidence="2 4" id="KW-0238">DNA-binding</keyword>
<dbReference type="InterPro" id="IPR050109">
    <property type="entry name" value="HTH-type_TetR-like_transc_reg"/>
</dbReference>
<name>A0ABV5NIS0_9ACTN</name>
<comment type="caution">
    <text evidence="6">The sequence shown here is derived from an EMBL/GenBank/DDBJ whole genome shotgun (WGS) entry which is preliminary data.</text>
</comment>
<keyword evidence="3" id="KW-0804">Transcription</keyword>
<dbReference type="SUPFAM" id="SSF46689">
    <property type="entry name" value="Homeodomain-like"/>
    <property type="match status" value="1"/>
</dbReference>
<evidence type="ECO:0000256" key="1">
    <source>
        <dbReference type="ARBA" id="ARBA00023015"/>
    </source>
</evidence>
<accession>A0ABV5NIS0</accession>
<feature type="DNA-binding region" description="H-T-H motif" evidence="4">
    <location>
        <begin position="41"/>
        <end position="60"/>
    </location>
</feature>
<dbReference type="PRINTS" id="PR00455">
    <property type="entry name" value="HTHTETR"/>
</dbReference>
<gene>
    <name evidence="6" type="ORF">ACFFR3_11790</name>
</gene>
<dbReference type="PANTHER" id="PTHR30055">
    <property type="entry name" value="HTH-TYPE TRANSCRIPTIONAL REGULATOR RUTR"/>
    <property type="match status" value="1"/>
</dbReference>
<dbReference type="Pfam" id="PF00440">
    <property type="entry name" value="TetR_N"/>
    <property type="match status" value="1"/>
</dbReference>
<protein>
    <submittedName>
        <fullName evidence="6">TetR/AcrR family transcriptional regulator</fullName>
    </submittedName>
</protein>
<dbReference type="SUPFAM" id="SSF48498">
    <property type="entry name" value="Tetracyclin repressor-like, C-terminal domain"/>
    <property type="match status" value="1"/>
</dbReference>
<dbReference type="Gene3D" id="1.10.357.10">
    <property type="entry name" value="Tetracycline Repressor, domain 2"/>
    <property type="match status" value="1"/>
</dbReference>